<comment type="caution">
    <text evidence="3">The sequence shown here is derived from an EMBL/GenBank/DDBJ whole genome shotgun (WGS) entry which is preliminary data.</text>
</comment>
<evidence type="ECO:0000313" key="3">
    <source>
        <dbReference type="EMBL" id="MBA3925822.1"/>
    </source>
</evidence>
<dbReference type="Gene3D" id="3.90.550.10">
    <property type="entry name" value="Spore Coat Polysaccharide Biosynthesis Protein SpsA, Chain A"/>
    <property type="match status" value="1"/>
</dbReference>
<accession>A0A7W1T5D8</accession>
<sequence length="255" mass="28750">MMISIIMPAHNAAAHIQVAIDSVLAQRFNDYELLILDDCSTDQTVALIQSYADQRIRLHMLKTNLGAAGTRNYGIRQAKGRYVAFLDSDDCWKPEKLELQLAFMQKNNVALSYTAYDVMSPDGKQITGHVDVPESVTYRYLLRNTIIGCLTVMIDTKQTGLVQMPAFKGAEDTATWLSILKKGHVAKGLTKSLAFYRKGNVSLSSNKIQMAKHIWQVYRKSQNMSVFTAWTHFPFYLWNGLVKHLRTGGSVKLVK</sequence>
<dbReference type="PANTHER" id="PTHR22916:SF3">
    <property type="entry name" value="UDP-GLCNAC:BETAGAL BETA-1,3-N-ACETYLGLUCOSAMINYLTRANSFERASE-LIKE PROTEIN 1"/>
    <property type="match status" value="1"/>
</dbReference>
<dbReference type="SUPFAM" id="SSF53448">
    <property type="entry name" value="Nucleotide-diphospho-sugar transferases"/>
    <property type="match status" value="1"/>
</dbReference>
<evidence type="ECO:0000259" key="2">
    <source>
        <dbReference type="Pfam" id="PF00535"/>
    </source>
</evidence>
<dbReference type="Pfam" id="PF00535">
    <property type="entry name" value="Glycos_transf_2"/>
    <property type="match status" value="1"/>
</dbReference>
<gene>
    <name evidence="3" type="ORF">HPK16_05675</name>
</gene>
<comment type="similarity">
    <text evidence="1">Belongs to the glycosyltransferase 2 family.</text>
</comment>
<proteinExistence type="inferred from homology"/>
<dbReference type="GO" id="GO:0016758">
    <property type="term" value="F:hexosyltransferase activity"/>
    <property type="evidence" value="ECO:0007669"/>
    <property type="project" value="UniProtKB-ARBA"/>
</dbReference>
<dbReference type="FunFam" id="3.90.550.10:FF:000130">
    <property type="entry name" value="Family 2 glycosyl transferase"/>
    <property type="match status" value="1"/>
</dbReference>
<reference evidence="3 4" key="1">
    <citation type="submission" date="2020-08" db="EMBL/GenBank/DDBJ databases">
        <title>Listeria ohnekaius sp. nov. and Listeria portnoyii sp. nov. isolated from non-agricultural and natural environments.</title>
        <authorList>
            <person name="Weller D."/>
            <person name="Belias A.M."/>
            <person name="Liao J."/>
            <person name="Guo S."/>
            <person name="Orsi R.H."/>
            <person name="Wiedmann M."/>
        </authorList>
    </citation>
    <scope>NUCLEOTIDE SEQUENCE [LARGE SCALE GENOMIC DNA]</scope>
    <source>
        <strain evidence="3 4">FSL W9-0585</strain>
    </source>
</reference>
<dbReference type="CDD" id="cd00761">
    <property type="entry name" value="Glyco_tranf_GTA_type"/>
    <property type="match status" value="1"/>
</dbReference>
<dbReference type="PANTHER" id="PTHR22916">
    <property type="entry name" value="GLYCOSYLTRANSFERASE"/>
    <property type="match status" value="1"/>
</dbReference>
<dbReference type="Proteomes" id="UP000548787">
    <property type="component" value="Unassembled WGS sequence"/>
</dbReference>
<dbReference type="EMBL" id="JABJVM010000004">
    <property type="protein sequence ID" value="MBA3925822.1"/>
    <property type="molecule type" value="Genomic_DNA"/>
</dbReference>
<dbReference type="RefSeq" id="WP_181676035.1">
    <property type="nucleotide sequence ID" value="NZ_JABJVM010000004.1"/>
</dbReference>
<evidence type="ECO:0000256" key="1">
    <source>
        <dbReference type="ARBA" id="ARBA00006739"/>
    </source>
</evidence>
<evidence type="ECO:0000313" key="4">
    <source>
        <dbReference type="Proteomes" id="UP000548787"/>
    </source>
</evidence>
<keyword evidence="4" id="KW-1185">Reference proteome</keyword>
<dbReference type="InterPro" id="IPR001173">
    <property type="entry name" value="Glyco_trans_2-like"/>
</dbReference>
<dbReference type="AlphaFoldDB" id="A0A7W1T5D8"/>
<feature type="domain" description="Glycosyltransferase 2-like" evidence="2">
    <location>
        <begin position="4"/>
        <end position="132"/>
    </location>
</feature>
<organism evidence="3 4">
    <name type="scientific">Listeria rustica</name>
    <dbReference type="NCBI Taxonomy" id="2713503"/>
    <lineage>
        <taxon>Bacteria</taxon>
        <taxon>Bacillati</taxon>
        <taxon>Bacillota</taxon>
        <taxon>Bacilli</taxon>
        <taxon>Bacillales</taxon>
        <taxon>Listeriaceae</taxon>
        <taxon>Listeria</taxon>
    </lineage>
</organism>
<dbReference type="InterPro" id="IPR029044">
    <property type="entry name" value="Nucleotide-diphossugar_trans"/>
</dbReference>
<name>A0A7W1T5D8_9LIST</name>
<protein>
    <submittedName>
        <fullName evidence="3">Glycosyltransferase family 2 protein</fullName>
    </submittedName>
</protein>
<keyword evidence="3" id="KW-0808">Transferase</keyword>